<evidence type="ECO:0000313" key="2">
    <source>
        <dbReference type="Proteomes" id="UP001154240"/>
    </source>
</evidence>
<comment type="caution">
    <text evidence="1">The sequence shown here is derived from an EMBL/GenBank/DDBJ whole genome shotgun (WGS) entry which is preliminary data.</text>
</comment>
<evidence type="ECO:0000313" key="1">
    <source>
        <dbReference type="EMBL" id="MDG4476515.1"/>
    </source>
</evidence>
<organism evidence="1 2">
    <name type="scientific">Thiovibrio frasassiensis</name>
    <dbReference type="NCBI Taxonomy" id="2984131"/>
    <lineage>
        <taxon>Bacteria</taxon>
        <taxon>Pseudomonadati</taxon>
        <taxon>Thermodesulfobacteriota</taxon>
        <taxon>Desulfobulbia</taxon>
        <taxon>Desulfobulbales</taxon>
        <taxon>Thiovibrionaceae</taxon>
        <taxon>Thiovibrio</taxon>
    </lineage>
</organism>
<keyword evidence="2" id="KW-1185">Reference proteome</keyword>
<reference evidence="1" key="1">
    <citation type="journal article" date="2022" name="bioRxiv">
        <title>Thiovibrio frasassiensisgen. nov., sp. nov., an autotrophic, elemental sulfur disproportionating bacterium isolated from sulfidic karst sediment, and proposal of Thiovibrionaceae fam. nov.</title>
        <authorList>
            <person name="Aronson H."/>
            <person name="Thomas C."/>
            <person name="Bhattacharyya M."/>
            <person name="Eckstein S."/>
            <person name="Jensen S."/>
            <person name="Barco R."/>
            <person name="Macalady J."/>
            <person name="Amend J."/>
        </authorList>
    </citation>
    <scope>NUCLEOTIDE SEQUENCE</scope>
    <source>
        <strain evidence="1">RS19-109</strain>
    </source>
</reference>
<dbReference type="EMBL" id="JAPHEH010000001">
    <property type="protein sequence ID" value="MDG4476515.1"/>
    <property type="molecule type" value="Genomic_DNA"/>
</dbReference>
<dbReference type="AlphaFoldDB" id="A0A9X4MIJ2"/>
<sequence>MDIDAQFRSLRDLIRWIDENTKGIEISGGHREQIASACFDVAIEHQAAIAILCDSKLFGSMHALMRVLIESLVRGLWLLHCATDAELERFEKRGIEKHFGDMTEEIEAAIGAYQPTLSQMKKNAWGPLNDFTHTGYIQVTRRHGNGALGSNYPVADVIKCLNASGAYGLIASAQLAAMAKNNDLVQAHLIKMQEYASVP</sequence>
<dbReference type="RefSeq" id="WP_307633481.1">
    <property type="nucleotide sequence ID" value="NZ_JAPHEH010000001.1"/>
</dbReference>
<dbReference type="Pfam" id="PF22491">
    <property type="entry name" value="DUF6988"/>
    <property type="match status" value="1"/>
</dbReference>
<gene>
    <name evidence="1" type="ORF">OLX77_10160</name>
</gene>
<accession>A0A9X4MIJ2</accession>
<protein>
    <submittedName>
        <fullName evidence="1">Uncharacterized protein</fullName>
    </submittedName>
</protein>
<name>A0A9X4MIJ2_9BACT</name>
<dbReference type="InterPro" id="IPR054257">
    <property type="entry name" value="DUF6988"/>
</dbReference>
<dbReference type="Proteomes" id="UP001154240">
    <property type="component" value="Unassembled WGS sequence"/>
</dbReference>
<proteinExistence type="predicted"/>
<reference evidence="1" key="2">
    <citation type="submission" date="2022-10" db="EMBL/GenBank/DDBJ databases">
        <authorList>
            <person name="Aronson H.S."/>
        </authorList>
    </citation>
    <scope>NUCLEOTIDE SEQUENCE</scope>
    <source>
        <strain evidence="1">RS19-109</strain>
    </source>
</reference>